<dbReference type="Gene3D" id="2.60.120.10">
    <property type="entry name" value="Jelly Rolls"/>
    <property type="match status" value="1"/>
</dbReference>
<dbReference type="Pfam" id="PF01381">
    <property type="entry name" value="HTH_3"/>
    <property type="match status" value="1"/>
</dbReference>
<dbReference type="Pfam" id="PF07883">
    <property type="entry name" value="Cupin_2"/>
    <property type="match status" value="1"/>
</dbReference>
<reference evidence="3 4" key="1">
    <citation type="submission" date="2018-11" db="EMBL/GenBank/DDBJ databases">
        <title>Genome sequencing and assembly of Anaerosphaera sp. nov., GS7-6-2.</title>
        <authorList>
            <person name="Rettenmaier R."/>
            <person name="Liebl W."/>
            <person name="Zverlov V."/>
        </authorList>
    </citation>
    <scope>NUCLEOTIDE SEQUENCE [LARGE SCALE GENOMIC DNA]</scope>
    <source>
        <strain evidence="3 4">GS7-6-2</strain>
    </source>
</reference>
<dbReference type="SUPFAM" id="SSF47413">
    <property type="entry name" value="lambda repressor-like DNA-binding domains"/>
    <property type="match status" value="1"/>
</dbReference>
<dbReference type="GO" id="GO:0003677">
    <property type="term" value="F:DNA binding"/>
    <property type="evidence" value="ECO:0007669"/>
    <property type="project" value="UniProtKB-KW"/>
</dbReference>
<evidence type="ECO:0000259" key="2">
    <source>
        <dbReference type="PROSITE" id="PS50943"/>
    </source>
</evidence>
<proteinExistence type="predicted"/>
<organism evidence="3 4">
    <name type="scientific">Anaerosphaera multitolerans</name>
    <dbReference type="NCBI Taxonomy" id="2487351"/>
    <lineage>
        <taxon>Bacteria</taxon>
        <taxon>Bacillati</taxon>
        <taxon>Bacillota</taxon>
        <taxon>Tissierellia</taxon>
        <taxon>Tissierellales</taxon>
        <taxon>Peptoniphilaceae</taxon>
        <taxon>Anaerosphaera</taxon>
    </lineage>
</organism>
<dbReference type="RefSeq" id="WP_127724754.1">
    <property type="nucleotide sequence ID" value="NZ_RLIH01000009.1"/>
</dbReference>
<dbReference type="InterPro" id="IPR013096">
    <property type="entry name" value="Cupin_2"/>
</dbReference>
<dbReference type="PANTHER" id="PTHR46797:SF19">
    <property type="entry name" value="BLL2473 PROTEIN"/>
    <property type="match status" value="1"/>
</dbReference>
<dbReference type="PANTHER" id="PTHR46797">
    <property type="entry name" value="HTH-TYPE TRANSCRIPTIONAL REGULATOR"/>
    <property type="match status" value="1"/>
</dbReference>
<feature type="domain" description="HTH cro/C1-type" evidence="2">
    <location>
        <begin position="23"/>
        <end position="77"/>
    </location>
</feature>
<dbReference type="InterPro" id="IPR010982">
    <property type="entry name" value="Lambda_DNA-bd_dom_sf"/>
</dbReference>
<dbReference type="EMBL" id="RLIH01000009">
    <property type="protein sequence ID" value="RVU54532.1"/>
    <property type="molecule type" value="Genomic_DNA"/>
</dbReference>
<dbReference type="Gene3D" id="1.10.260.40">
    <property type="entry name" value="lambda repressor-like DNA-binding domains"/>
    <property type="match status" value="1"/>
</dbReference>
<keyword evidence="1" id="KW-0238">DNA-binding</keyword>
<dbReference type="InterPro" id="IPR011051">
    <property type="entry name" value="RmlC_Cupin_sf"/>
</dbReference>
<gene>
    <name evidence="3" type="ORF">EF514_07195</name>
</gene>
<dbReference type="CDD" id="cd02209">
    <property type="entry name" value="cupin_XRE_C"/>
    <property type="match status" value="1"/>
</dbReference>
<dbReference type="AlphaFoldDB" id="A0A437S659"/>
<dbReference type="SMART" id="SM00530">
    <property type="entry name" value="HTH_XRE"/>
    <property type="match status" value="1"/>
</dbReference>
<sequence>MIKLKQLCEGVTIIDNNNLGININKYRQKLGFSIRELAEQINISSSMLSQIEKGTANPSLNTLRGIAAALDIPVFSLFIEEDESDTIVVRKEDRLQIKHGIAMDERIHYNLLVPDLKGDIEFCELVLSSKLYSLDELKSHKGEEVALCTKGRIELHLENKIIRLNEGDSVRIPKNTLHRWKNPNEEECKLVFAITPPSF</sequence>
<name>A0A437S659_9FIRM</name>
<keyword evidence="4" id="KW-1185">Reference proteome</keyword>
<dbReference type="SUPFAM" id="SSF51182">
    <property type="entry name" value="RmlC-like cupins"/>
    <property type="match status" value="1"/>
</dbReference>
<dbReference type="GO" id="GO:0005829">
    <property type="term" value="C:cytosol"/>
    <property type="evidence" value="ECO:0007669"/>
    <property type="project" value="TreeGrafter"/>
</dbReference>
<dbReference type="CDD" id="cd00093">
    <property type="entry name" value="HTH_XRE"/>
    <property type="match status" value="1"/>
</dbReference>
<evidence type="ECO:0000313" key="3">
    <source>
        <dbReference type="EMBL" id="RVU54532.1"/>
    </source>
</evidence>
<comment type="caution">
    <text evidence="3">The sequence shown here is derived from an EMBL/GenBank/DDBJ whole genome shotgun (WGS) entry which is preliminary data.</text>
</comment>
<dbReference type="OrthoDB" id="9814553at2"/>
<evidence type="ECO:0000313" key="4">
    <source>
        <dbReference type="Proteomes" id="UP000288812"/>
    </source>
</evidence>
<evidence type="ECO:0000256" key="1">
    <source>
        <dbReference type="ARBA" id="ARBA00023125"/>
    </source>
</evidence>
<dbReference type="InterPro" id="IPR001387">
    <property type="entry name" value="Cro/C1-type_HTH"/>
</dbReference>
<dbReference type="InterPro" id="IPR050807">
    <property type="entry name" value="TransReg_Diox_bact_type"/>
</dbReference>
<dbReference type="InterPro" id="IPR014710">
    <property type="entry name" value="RmlC-like_jellyroll"/>
</dbReference>
<accession>A0A437S659</accession>
<dbReference type="GO" id="GO:0003700">
    <property type="term" value="F:DNA-binding transcription factor activity"/>
    <property type="evidence" value="ECO:0007669"/>
    <property type="project" value="TreeGrafter"/>
</dbReference>
<protein>
    <submittedName>
        <fullName evidence="3">Helix-turn-helix domain-containing protein</fullName>
    </submittedName>
</protein>
<dbReference type="Proteomes" id="UP000288812">
    <property type="component" value="Unassembled WGS sequence"/>
</dbReference>
<dbReference type="PROSITE" id="PS50943">
    <property type="entry name" value="HTH_CROC1"/>
    <property type="match status" value="1"/>
</dbReference>